<dbReference type="EMBL" id="MTKT01000799">
    <property type="protein sequence ID" value="OWM88129.1"/>
    <property type="molecule type" value="Genomic_DNA"/>
</dbReference>
<comment type="similarity">
    <text evidence="1">Belongs to the BetVI family.</text>
</comment>
<name>A0A218XU28_PUNGR</name>
<dbReference type="EMBL" id="PGOL01001578">
    <property type="protein sequence ID" value="PKI56716.1"/>
    <property type="molecule type" value="Genomic_DNA"/>
</dbReference>
<evidence type="ECO:0000313" key="8">
    <source>
        <dbReference type="Proteomes" id="UP000233551"/>
    </source>
</evidence>
<dbReference type="InterPro" id="IPR000916">
    <property type="entry name" value="Bet_v_I/MLP"/>
</dbReference>
<dbReference type="Gene3D" id="3.30.530.20">
    <property type="match status" value="1"/>
</dbReference>
<organism evidence="5 7">
    <name type="scientific">Punica granatum</name>
    <name type="common">Pomegranate</name>
    <dbReference type="NCBI Taxonomy" id="22663"/>
    <lineage>
        <taxon>Eukaryota</taxon>
        <taxon>Viridiplantae</taxon>
        <taxon>Streptophyta</taxon>
        <taxon>Embryophyta</taxon>
        <taxon>Tracheophyta</taxon>
        <taxon>Spermatophyta</taxon>
        <taxon>Magnoliopsida</taxon>
        <taxon>eudicotyledons</taxon>
        <taxon>Gunneridae</taxon>
        <taxon>Pentapetalae</taxon>
        <taxon>rosids</taxon>
        <taxon>malvids</taxon>
        <taxon>Myrtales</taxon>
        <taxon>Lythraceae</taxon>
        <taxon>Punica</taxon>
    </lineage>
</organism>
<reference evidence="7" key="1">
    <citation type="journal article" date="2017" name="Plant J.">
        <title>The pomegranate (Punica granatum L.) genome and the genomics of punicalagin biosynthesis.</title>
        <authorList>
            <person name="Qin G."/>
            <person name="Xu C."/>
            <person name="Ming R."/>
            <person name="Tang H."/>
            <person name="Guyot R."/>
            <person name="Kramer E.M."/>
            <person name="Hu Y."/>
            <person name="Yi X."/>
            <person name="Qi Y."/>
            <person name="Xu X."/>
            <person name="Gao Z."/>
            <person name="Pan H."/>
            <person name="Jian J."/>
            <person name="Tian Y."/>
            <person name="Yue Z."/>
            <person name="Xu Y."/>
        </authorList>
    </citation>
    <scope>NUCLEOTIDE SEQUENCE [LARGE SCALE GENOMIC DNA]</scope>
    <source>
        <strain evidence="7">cv. Dabenzi</strain>
    </source>
</reference>
<dbReference type="SUPFAM" id="SSF55961">
    <property type="entry name" value="Bet v1-like"/>
    <property type="match status" value="1"/>
</dbReference>
<dbReference type="CDD" id="cd07816">
    <property type="entry name" value="Bet_v1-like"/>
    <property type="match status" value="1"/>
</dbReference>
<dbReference type="GO" id="GO:0009738">
    <property type="term" value="P:abscisic acid-activated signaling pathway"/>
    <property type="evidence" value="ECO:0007669"/>
    <property type="project" value="InterPro"/>
</dbReference>
<evidence type="ECO:0000313" key="7">
    <source>
        <dbReference type="Proteomes" id="UP000197138"/>
    </source>
</evidence>
<reference evidence="6 8" key="3">
    <citation type="submission" date="2017-11" db="EMBL/GenBank/DDBJ databases">
        <title>De-novo sequencing of pomegranate (Punica granatum L.) genome.</title>
        <authorList>
            <person name="Akparov Z."/>
            <person name="Amiraslanov A."/>
            <person name="Hajiyeva S."/>
            <person name="Abbasov M."/>
            <person name="Kaur K."/>
            <person name="Hamwieh A."/>
            <person name="Solovyev V."/>
            <person name="Salamov A."/>
            <person name="Braich B."/>
            <person name="Kosarev P."/>
            <person name="Mahmoud A."/>
            <person name="Hajiyev E."/>
            <person name="Babayeva S."/>
            <person name="Izzatullayeva V."/>
            <person name="Mammadov A."/>
            <person name="Mammadov A."/>
            <person name="Sharifova S."/>
            <person name="Ojaghi J."/>
            <person name="Eynullazada K."/>
            <person name="Bayramov B."/>
            <person name="Abdulazimova A."/>
            <person name="Shahmuradov I."/>
        </authorList>
    </citation>
    <scope>NUCLEOTIDE SEQUENCE [LARGE SCALE GENOMIC DNA]</scope>
    <source>
        <strain evidence="6">AG2017</strain>
        <strain evidence="8">cv. AG2017</strain>
        <tissue evidence="6">Leaf</tissue>
    </source>
</reference>
<dbReference type="GO" id="GO:0005634">
    <property type="term" value="C:nucleus"/>
    <property type="evidence" value="ECO:0007669"/>
    <property type="project" value="TreeGrafter"/>
</dbReference>
<keyword evidence="3" id="KW-0568">Pathogenesis-related protein</keyword>
<evidence type="ECO:0000256" key="3">
    <source>
        <dbReference type="ARBA" id="ARBA00023265"/>
    </source>
</evidence>
<dbReference type="GO" id="GO:0038023">
    <property type="term" value="F:signaling receptor activity"/>
    <property type="evidence" value="ECO:0007669"/>
    <property type="project" value="InterPro"/>
</dbReference>
<dbReference type="OrthoDB" id="1880172at2759"/>
<dbReference type="PANTHER" id="PTHR31213:SF55">
    <property type="entry name" value="STRESS-INDUCED PROTEIN SAM22"/>
    <property type="match status" value="1"/>
</dbReference>
<keyword evidence="8" id="KW-1185">Reference proteome</keyword>
<gene>
    <name evidence="5" type="ORF">CDL15_Pgr016702</name>
    <name evidence="6" type="ORF">CRG98_022876</name>
</gene>
<dbReference type="STRING" id="22663.A0A218XU28"/>
<dbReference type="GeneID" id="116207079"/>
<sequence>MGFIAKELEITSPVPAAKIFKAFVLDADELFPKIVPQAFKSVEIIEGDGGPGSIKKIIFGEAEQFKHAKHKVDVLDKEKFVYHYSWIEGDALMHVFEKISYEIKVESAHHGGSVTKITTKFFTIGDVHLDEEQLNSGKEKVIGLFKAVEGYVLANPEYA</sequence>
<feature type="domain" description="Bet v I/Major latex protein" evidence="4">
    <location>
        <begin position="1"/>
        <end position="155"/>
    </location>
</feature>
<evidence type="ECO:0000313" key="5">
    <source>
        <dbReference type="EMBL" id="OWM88129.1"/>
    </source>
</evidence>
<dbReference type="GO" id="GO:0005737">
    <property type="term" value="C:cytoplasm"/>
    <property type="evidence" value="ECO:0007669"/>
    <property type="project" value="TreeGrafter"/>
</dbReference>
<dbReference type="Pfam" id="PF00407">
    <property type="entry name" value="Bet_v_1"/>
    <property type="match status" value="1"/>
</dbReference>
<proteinExistence type="inferred from homology"/>
<accession>A0A218XU28</accession>
<dbReference type="FunFam" id="3.30.530.20:FF:000007">
    <property type="entry name" value="Major pollen allergen Bet v 1-A"/>
    <property type="match status" value="1"/>
</dbReference>
<dbReference type="Proteomes" id="UP000233551">
    <property type="component" value="Unassembled WGS sequence"/>
</dbReference>
<keyword evidence="2" id="KW-0611">Plant defense</keyword>
<dbReference type="SMART" id="SM01037">
    <property type="entry name" value="Bet_v_1"/>
    <property type="match status" value="1"/>
</dbReference>
<dbReference type="PANTHER" id="PTHR31213">
    <property type="entry name" value="OS08G0374000 PROTEIN-RELATED"/>
    <property type="match status" value="1"/>
</dbReference>
<evidence type="ECO:0000259" key="4">
    <source>
        <dbReference type="SMART" id="SM01037"/>
    </source>
</evidence>
<evidence type="ECO:0000313" key="6">
    <source>
        <dbReference type="EMBL" id="PKI56716.1"/>
    </source>
</evidence>
<protein>
    <recommendedName>
        <fullName evidence="4">Bet v I/Major latex protein domain-containing protein</fullName>
    </recommendedName>
</protein>
<dbReference type="AlphaFoldDB" id="A0A218XU28"/>
<dbReference type="InterPro" id="IPR050279">
    <property type="entry name" value="Plant_def-hormone_signal"/>
</dbReference>
<reference evidence="5" key="2">
    <citation type="submission" date="2017-06" db="EMBL/GenBank/DDBJ databases">
        <title>The pomegranate genome and the genomics of punicalagin biosynthesis.</title>
        <authorList>
            <person name="Xu C."/>
        </authorList>
    </citation>
    <scope>NUCLEOTIDE SEQUENCE [LARGE SCALE GENOMIC DNA]</scope>
    <source>
        <tissue evidence="5">Fresh leaf</tissue>
    </source>
</reference>
<dbReference type="GO" id="GO:0006952">
    <property type="term" value="P:defense response"/>
    <property type="evidence" value="ECO:0007669"/>
    <property type="project" value="UniProtKB-KW"/>
</dbReference>
<dbReference type="InterPro" id="IPR023393">
    <property type="entry name" value="START-like_dom_sf"/>
</dbReference>
<comment type="caution">
    <text evidence="5">The sequence shown here is derived from an EMBL/GenBank/DDBJ whole genome shotgun (WGS) entry which is preliminary data.</text>
</comment>
<evidence type="ECO:0000256" key="2">
    <source>
        <dbReference type="ARBA" id="ARBA00022821"/>
    </source>
</evidence>
<dbReference type="Proteomes" id="UP000197138">
    <property type="component" value="Unassembled WGS sequence"/>
</dbReference>
<evidence type="ECO:0000256" key="1">
    <source>
        <dbReference type="ARBA" id="ARBA00009744"/>
    </source>
</evidence>
<dbReference type="GO" id="GO:0010427">
    <property type="term" value="F:abscisic acid binding"/>
    <property type="evidence" value="ECO:0007669"/>
    <property type="project" value="InterPro"/>
</dbReference>
<dbReference type="InterPro" id="IPR024949">
    <property type="entry name" value="Bet_v_I_allergen"/>
</dbReference>
<dbReference type="GO" id="GO:0004864">
    <property type="term" value="F:protein phosphatase inhibitor activity"/>
    <property type="evidence" value="ECO:0007669"/>
    <property type="project" value="InterPro"/>
</dbReference>
<dbReference type="PRINTS" id="PR00634">
    <property type="entry name" value="BETALLERGEN"/>
</dbReference>